<dbReference type="InterPro" id="IPR006464">
    <property type="entry name" value="AcTrfase_RimI/Ard1"/>
</dbReference>
<dbReference type="EMBL" id="BSPD01000027">
    <property type="protein sequence ID" value="GLS25217.1"/>
    <property type="molecule type" value="Genomic_DNA"/>
</dbReference>
<sequence length="156" mass="17481">MSGLPIKILSMTAQHLPSVTEIESQTQLSPWSRKEFERSLSGVRKSWVALRDNIVVGYAVFSVIASEAELLTISVHPEYQGQGIASDFLASLMLPPFLEPSVERVFLEVRASNLVAQSLYEKLGFHQIGVRENYYPAKSHREDAFIFARENAVELA</sequence>
<dbReference type="InterPro" id="IPR000182">
    <property type="entry name" value="GNAT_dom"/>
</dbReference>
<accession>A0AA37T576</accession>
<evidence type="ECO:0000259" key="1">
    <source>
        <dbReference type="PROSITE" id="PS51186"/>
    </source>
</evidence>
<keyword evidence="3" id="KW-1185">Reference proteome</keyword>
<dbReference type="PANTHER" id="PTHR43617">
    <property type="entry name" value="L-AMINO ACID N-ACETYLTRANSFERASE"/>
    <property type="match status" value="1"/>
</dbReference>
<evidence type="ECO:0000313" key="2">
    <source>
        <dbReference type="EMBL" id="GLS25217.1"/>
    </source>
</evidence>
<dbReference type="AlphaFoldDB" id="A0AA37T576"/>
<name>A0AA37T576_9GAMM</name>
<proteinExistence type="predicted"/>
<protein>
    <submittedName>
        <fullName evidence="2">Ribosomal-protein-alanine acetyltransferase</fullName>
    </submittedName>
</protein>
<dbReference type="NCBIfam" id="TIGR01575">
    <property type="entry name" value="rimI"/>
    <property type="match status" value="1"/>
</dbReference>
<evidence type="ECO:0000313" key="3">
    <source>
        <dbReference type="Proteomes" id="UP001156870"/>
    </source>
</evidence>
<dbReference type="CDD" id="cd04301">
    <property type="entry name" value="NAT_SF"/>
    <property type="match status" value="1"/>
</dbReference>
<dbReference type="GO" id="GO:0008999">
    <property type="term" value="F:protein-N-terminal-alanine acetyltransferase activity"/>
    <property type="evidence" value="ECO:0007669"/>
    <property type="project" value="TreeGrafter"/>
</dbReference>
<comment type="caution">
    <text evidence="2">The sequence shown here is derived from an EMBL/GenBank/DDBJ whole genome shotgun (WGS) entry which is preliminary data.</text>
</comment>
<dbReference type="PANTHER" id="PTHR43617:SF35">
    <property type="entry name" value="[RIBOSOMAL PROTEIN BS18]-ALANINE N-ACETYLTRANSFERASE"/>
    <property type="match status" value="1"/>
</dbReference>
<dbReference type="Proteomes" id="UP001156870">
    <property type="component" value="Unassembled WGS sequence"/>
</dbReference>
<dbReference type="RefSeq" id="WP_232594519.1">
    <property type="nucleotide sequence ID" value="NZ_BSPD01000027.1"/>
</dbReference>
<dbReference type="InterPro" id="IPR050276">
    <property type="entry name" value="MshD_Acetyltransferase"/>
</dbReference>
<organism evidence="2 3">
    <name type="scientific">Marinibactrum halimedae</name>
    <dbReference type="NCBI Taxonomy" id="1444977"/>
    <lineage>
        <taxon>Bacteria</taxon>
        <taxon>Pseudomonadati</taxon>
        <taxon>Pseudomonadota</taxon>
        <taxon>Gammaproteobacteria</taxon>
        <taxon>Cellvibrionales</taxon>
        <taxon>Cellvibrionaceae</taxon>
        <taxon>Marinibactrum</taxon>
    </lineage>
</organism>
<dbReference type="InterPro" id="IPR016181">
    <property type="entry name" value="Acyl_CoA_acyltransferase"/>
</dbReference>
<reference evidence="2 3" key="1">
    <citation type="journal article" date="2014" name="Int. J. Syst. Evol. Microbiol.">
        <title>Complete genome sequence of Corynebacterium casei LMG S-19264T (=DSM 44701T), isolated from a smear-ripened cheese.</title>
        <authorList>
            <consortium name="US DOE Joint Genome Institute (JGI-PGF)"/>
            <person name="Walter F."/>
            <person name="Albersmeier A."/>
            <person name="Kalinowski J."/>
            <person name="Ruckert C."/>
        </authorList>
    </citation>
    <scope>NUCLEOTIDE SEQUENCE [LARGE SCALE GENOMIC DNA]</scope>
    <source>
        <strain evidence="2 3">NBRC 110095</strain>
    </source>
</reference>
<gene>
    <name evidence="2" type="primary">rimI</name>
    <name evidence="2" type="ORF">GCM10007877_09310</name>
</gene>
<dbReference type="Pfam" id="PF00583">
    <property type="entry name" value="Acetyltransf_1"/>
    <property type="match status" value="1"/>
</dbReference>
<dbReference type="Gene3D" id="3.40.630.30">
    <property type="match status" value="1"/>
</dbReference>
<dbReference type="PROSITE" id="PS51186">
    <property type="entry name" value="GNAT"/>
    <property type="match status" value="1"/>
</dbReference>
<dbReference type="SUPFAM" id="SSF55729">
    <property type="entry name" value="Acyl-CoA N-acyltransferases (Nat)"/>
    <property type="match status" value="1"/>
</dbReference>
<feature type="domain" description="N-acetyltransferase" evidence="1">
    <location>
        <begin position="6"/>
        <end position="152"/>
    </location>
</feature>